<evidence type="ECO:0000313" key="2">
    <source>
        <dbReference type="Proteomes" id="UP000006556"/>
    </source>
</evidence>
<dbReference type="Gene3D" id="3.20.20.210">
    <property type="match status" value="1"/>
</dbReference>
<name>A5D117_PELTS</name>
<dbReference type="STRING" id="370438.PTH_1873"/>
<reference evidence="2" key="1">
    <citation type="journal article" date="2008" name="Genome Res.">
        <title>The genome of Pelotomaculum thermopropionicum reveals niche-associated evolution in anaerobic microbiota.</title>
        <authorList>
            <person name="Kosaka T."/>
            <person name="Kato S."/>
            <person name="Shimoyama T."/>
            <person name="Ishii S."/>
            <person name="Abe T."/>
            <person name="Watanabe K."/>
        </authorList>
    </citation>
    <scope>NUCLEOTIDE SEQUENCE [LARGE SCALE GENOMIC DNA]</scope>
    <source>
        <strain evidence="2">DSM 13744 / JCM 10971 / SI</strain>
    </source>
</reference>
<dbReference type="AlphaFoldDB" id="A5D117"/>
<dbReference type="HOGENOM" id="CLU_789227_0_0_9"/>
<dbReference type="Proteomes" id="UP000006556">
    <property type="component" value="Chromosome"/>
</dbReference>
<dbReference type="SUPFAM" id="SSF51726">
    <property type="entry name" value="UROD/MetE-like"/>
    <property type="match status" value="1"/>
</dbReference>
<sequence length="359" mass="39523">MTFEPMGLATGIGSLPYTGSEEALNLVKKCFSEIPHWPQLPQRGRQEHFARQFLYPLVKAGLLADDGEKVYFDTARPDWTDNLTGFYELYLACEEGDRAALNEFAFPEEAAPGFFAFLREMEKGTGPAAVLKGQVVGPLTVGFQVKDECGRFAYYNEQLRDLLVKTLALHSAWQVAELGRFGLPALVFVDDPTLGVYGQSGYITVTREMIKEDLGAIVSAITGAGGMAGVHCCDAVDWSILFELDLAVVSFDAYNYFSSIVPFAGLLKEFLNRGGALAWGLVPTLNERALAEDADTLLEVLDGEWSELTGRGIPRELLFRRCLITPACGTGLLEKPLAERIYSLAADLSRKLRRREGVE</sequence>
<dbReference type="KEGG" id="pth:PTH_1873"/>
<keyword evidence="2" id="KW-1185">Reference proteome</keyword>
<gene>
    <name evidence="1" type="ordered locus">PTH_1873</name>
</gene>
<dbReference type="InterPro" id="IPR038071">
    <property type="entry name" value="UROD/MetE-like_sf"/>
</dbReference>
<accession>A5D117</accession>
<organism evidence="1 2">
    <name type="scientific">Pelotomaculum thermopropionicum (strain DSM 13744 / JCM 10971 / SI)</name>
    <dbReference type="NCBI Taxonomy" id="370438"/>
    <lineage>
        <taxon>Bacteria</taxon>
        <taxon>Bacillati</taxon>
        <taxon>Bacillota</taxon>
        <taxon>Clostridia</taxon>
        <taxon>Eubacteriales</taxon>
        <taxon>Desulfotomaculaceae</taxon>
        <taxon>Pelotomaculum</taxon>
    </lineage>
</organism>
<proteinExistence type="predicted"/>
<dbReference type="eggNOG" id="COG0620">
    <property type="taxonomic scope" value="Bacteria"/>
</dbReference>
<evidence type="ECO:0008006" key="3">
    <source>
        <dbReference type="Google" id="ProtNLM"/>
    </source>
</evidence>
<dbReference type="EMBL" id="AP009389">
    <property type="protein sequence ID" value="BAF60054.1"/>
    <property type="molecule type" value="Genomic_DNA"/>
</dbReference>
<evidence type="ECO:0000313" key="1">
    <source>
        <dbReference type="EMBL" id="BAF60054.1"/>
    </source>
</evidence>
<protein>
    <recommendedName>
        <fullName evidence="3">Methionine synthase II</fullName>
    </recommendedName>
</protein>